<accession>A0A232EYY9</accession>
<dbReference type="AlphaFoldDB" id="A0A232EYY9"/>
<dbReference type="EMBL" id="NNAY01001573">
    <property type="protein sequence ID" value="OXU23553.1"/>
    <property type="molecule type" value="Genomic_DNA"/>
</dbReference>
<evidence type="ECO:0000313" key="1">
    <source>
        <dbReference type="EMBL" id="OXU23553.1"/>
    </source>
</evidence>
<gene>
    <name evidence="1" type="ORF">TSAR_008886</name>
</gene>
<protein>
    <submittedName>
        <fullName evidence="1">Uncharacterized protein</fullName>
    </submittedName>
</protein>
<evidence type="ECO:0000313" key="2">
    <source>
        <dbReference type="Proteomes" id="UP000215335"/>
    </source>
</evidence>
<reference evidence="1 2" key="1">
    <citation type="journal article" date="2017" name="Curr. Biol.">
        <title>The Evolution of Venom by Co-option of Single-Copy Genes.</title>
        <authorList>
            <person name="Martinson E.O."/>
            <person name="Mrinalini"/>
            <person name="Kelkar Y.D."/>
            <person name="Chang C.H."/>
            <person name="Werren J.H."/>
        </authorList>
    </citation>
    <scope>NUCLEOTIDE SEQUENCE [LARGE SCALE GENOMIC DNA]</scope>
    <source>
        <strain evidence="1 2">Alberta</strain>
        <tissue evidence="1">Whole body</tissue>
    </source>
</reference>
<keyword evidence="2" id="KW-1185">Reference proteome</keyword>
<proteinExistence type="predicted"/>
<sequence>MMLMARRRQNANEKNVTTVYIDPKSNDALCTYIKGQQLMKTGDMLETGAESTNCTDAGVTLYSYLLDYRESTQSPGVDSAREGGRLANNTAALLLLDNDIDLAGLCAQRDSEVCFFTCTAIALARWKQEVPLSWDPIIFQALRFVGDDGSYPVDVAVDPGEHVGIAQSAGRAPGADADLDSVGYQRHKPWPRPANVQMLLRVTLGNVSRHLSRPMIGSSMSLRLKLLGPPFCTSYVDRRVNFSSVISSRSLRYLRATPTGQKRREILLVPRILARQLDGLNLVAESRRFAQLEQRDVVVKLALDVVRMQARFASAKGETAVDEAVAADDDDEARRVVLDEAVGRREDPIAVE</sequence>
<name>A0A232EYY9_9HYME</name>
<dbReference type="Proteomes" id="UP000215335">
    <property type="component" value="Unassembled WGS sequence"/>
</dbReference>
<comment type="caution">
    <text evidence="1">The sequence shown here is derived from an EMBL/GenBank/DDBJ whole genome shotgun (WGS) entry which is preliminary data.</text>
</comment>
<organism evidence="1 2">
    <name type="scientific">Trichomalopsis sarcophagae</name>
    <dbReference type="NCBI Taxonomy" id="543379"/>
    <lineage>
        <taxon>Eukaryota</taxon>
        <taxon>Metazoa</taxon>
        <taxon>Ecdysozoa</taxon>
        <taxon>Arthropoda</taxon>
        <taxon>Hexapoda</taxon>
        <taxon>Insecta</taxon>
        <taxon>Pterygota</taxon>
        <taxon>Neoptera</taxon>
        <taxon>Endopterygota</taxon>
        <taxon>Hymenoptera</taxon>
        <taxon>Apocrita</taxon>
        <taxon>Proctotrupomorpha</taxon>
        <taxon>Chalcidoidea</taxon>
        <taxon>Pteromalidae</taxon>
        <taxon>Pteromalinae</taxon>
        <taxon>Trichomalopsis</taxon>
    </lineage>
</organism>